<dbReference type="OrthoDB" id="411823at2759"/>
<gene>
    <name evidence="1" type="ORF">EVAR_34264_1</name>
</gene>
<protein>
    <submittedName>
        <fullName evidence="1">Uncharacterized protein</fullName>
    </submittedName>
</protein>
<accession>A0A4C1VW03</accession>
<proteinExistence type="predicted"/>
<sequence length="324" mass="36954">MTHAKRTRADEFRSNSPPTIEIKTFDFPKSLMSAVRFVRSSTGDKEARLAKDARHCPASLLRYAGSTMSNTQSICIPRDSLEASSRHKNERSNLIIDMPHPAYVPEMEYECRGPGIPNHGPSCHGWTAHLYRLKPHRNQSRCDPDRMAGLRYSTRHSNSISSARSSNRLKSLGATSLRSLWKARLCAYFGLERMSESWKTSMPTRQVGRSHQEDGSGLRQISAITREKGMTSQMAQTFTGHGGFVQYLFNFKLRGSPHCACDPVKIQYVQHVLKERNMFLRELVALEAEIDVRVARRHFPEIMEDKSKREKSLKFCSMVVERCC</sequence>
<evidence type="ECO:0000313" key="2">
    <source>
        <dbReference type="Proteomes" id="UP000299102"/>
    </source>
</evidence>
<reference evidence="1 2" key="1">
    <citation type="journal article" date="2019" name="Commun. Biol.">
        <title>The bagworm genome reveals a unique fibroin gene that provides high tensile strength.</title>
        <authorList>
            <person name="Kono N."/>
            <person name="Nakamura H."/>
            <person name="Ohtoshi R."/>
            <person name="Tomita M."/>
            <person name="Numata K."/>
            <person name="Arakawa K."/>
        </authorList>
    </citation>
    <scope>NUCLEOTIDE SEQUENCE [LARGE SCALE GENOMIC DNA]</scope>
</reference>
<dbReference type="EMBL" id="BGZK01000434">
    <property type="protein sequence ID" value="GBP43348.1"/>
    <property type="molecule type" value="Genomic_DNA"/>
</dbReference>
<organism evidence="1 2">
    <name type="scientific">Eumeta variegata</name>
    <name type="common">Bagworm moth</name>
    <name type="synonym">Eumeta japonica</name>
    <dbReference type="NCBI Taxonomy" id="151549"/>
    <lineage>
        <taxon>Eukaryota</taxon>
        <taxon>Metazoa</taxon>
        <taxon>Ecdysozoa</taxon>
        <taxon>Arthropoda</taxon>
        <taxon>Hexapoda</taxon>
        <taxon>Insecta</taxon>
        <taxon>Pterygota</taxon>
        <taxon>Neoptera</taxon>
        <taxon>Endopterygota</taxon>
        <taxon>Lepidoptera</taxon>
        <taxon>Glossata</taxon>
        <taxon>Ditrysia</taxon>
        <taxon>Tineoidea</taxon>
        <taxon>Psychidae</taxon>
        <taxon>Oiketicinae</taxon>
        <taxon>Eumeta</taxon>
    </lineage>
</organism>
<name>A0A4C1VW03_EUMVA</name>
<comment type="caution">
    <text evidence="1">The sequence shown here is derived from an EMBL/GenBank/DDBJ whole genome shotgun (WGS) entry which is preliminary data.</text>
</comment>
<dbReference type="AlphaFoldDB" id="A0A4C1VW03"/>
<evidence type="ECO:0000313" key="1">
    <source>
        <dbReference type="EMBL" id="GBP43348.1"/>
    </source>
</evidence>
<dbReference type="Proteomes" id="UP000299102">
    <property type="component" value="Unassembled WGS sequence"/>
</dbReference>
<keyword evidence="2" id="KW-1185">Reference proteome</keyword>